<dbReference type="InterPro" id="IPR023393">
    <property type="entry name" value="START-like_dom_sf"/>
</dbReference>
<dbReference type="PANTHER" id="PTHR12136:SF47">
    <property type="entry name" value="ENHANCED DISEASE RESISTANCE PROTEIN (DUF1336)"/>
    <property type="match status" value="1"/>
</dbReference>
<reference evidence="2 3" key="1">
    <citation type="submission" date="2019-07" db="EMBL/GenBank/DDBJ databases">
        <title>WGS assembly of Gossypium mustelinum.</title>
        <authorList>
            <person name="Chen Z.J."/>
            <person name="Sreedasyam A."/>
            <person name="Ando A."/>
            <person name="Song Q."/>
            <person name="De L."/>
            <person name="Hulse-Kemp A."/>
            <person name="Ding M."/>
            <person name="Ye W."/>
            <person name="Kirkbride R."/>
            <person name="Jenkins J."/>
            <person name="Plott C."/>
            <person name="Lovell J."/>
            <person name="Lin Y.-M."/>
            <person name="Vaughn R."/>
            <person name="Liu B."/>
            <person name="Li W."/>
            <person name="Simpson S."/>
            <person name="Scheffler B."/>
            <person name="Saski C."/>
            <person name="Grover C."/>
            <person name="Hu G."/>
            <person name="Conover J."/>
            <person name="Carlson J."/>
            <person name="Shu S."/>
            <person name="Boston L."/>
            <person name="Williams M."/>
            <person name="Peterson D."/>
            <person name="Mcgee K."/>
            <person name="Jones D."/>
            <person name="Wendel J."/>
            <person name="Stelly D."/>
            <person name="Grimwood J."/>
            <person name="Schmutz J."/>
        </authorList>
    </citation>
    <scope>NUCLEOTIDE SEQUENCE [LARGE SCALE GENOMIC DNA]</scope>
    <source>
        <strain evidence="2">1408120.09</strain>
    </source>
</reference>
<accession>A0A5C7J225</accession>
<dbReference type="Pfam" id="PF07059">
    <property type="entry name" value="EDR2_C"/>
    <property type="match status" value="1"/>
</dbReference>
<dbReference type="InterPro" id="IPR002913">
    <property type="entry name" value="START_lipid-bd_dom"/>
</dbReference>
<protein>
    <recommendedName>
        <fullName evidence="1">START domain-containing protein</fullName>
    </recommendedName>
</protein>
<dbReference type="InterPro" id="IPR009769">
    <property type="entry name" value="EDR2_C"/>
</dbReference>
<evidence type="ECO:0000313" key="3">
    <source>
        <dbReference type="Proteomes" id="UP000323597"/>
    </source>
</evidence>
<evidence type="ECO:0000313" key="2">
    <source>
        <dbReference type="EMBL" id="TXG75543.1"/>
    </source>
</evidence>
<proteinExistence type="predicted"/>
<sequence>METTKALKEEGGEGGQEKKCCWMAATEAGIYEIFGWVYHIGVNSIGHEYCHLRFLFIKGKYVMMYKRDPHENPGIKPIRKGVIGPTLMVEELGRRKVNDGDLYVIQFYNRLDESNKGEIACPTAGEARKWMEAFDHASNSIDLDGHRPRVRRYAHGLKNLIKNWKRDFSLLGVHFCHVKRRKSLNKCPEMLLRLTSNLGGSGTSNRYFEGEFGDAIEAHEWKCIRIFEDVADSKCQTCSLQILLIEVVDLKFFSASWKGALVKAVGLVDASADTAFEVILNLERRKRYEWDMLTADLELIDSYDGHYDVVYGTYDPKYLTRWQSKRDFVFTRRWFRGQDGAYTILQLPAVHKKRPSRSGYRRTPINRLKEYIGANPSLSFESSATFEDLEVQDEFYDAIAGDSTSSSEDEESEDDAEKKKFKLKNVSWAISSLALKRVSASDANKELDPTVPSVHVDASQFSGSLHKGRDETDSNCWTSPSGTGFMIRGKTYLKDNAKIMGSDPLLKLIAVDWFKVDTATDKIALHPRSLVQSDAGKKLPFILVINLEVPAKPNYSLVLYYAAERPVNKNSLLGRFVDGTDMFRDARFKLIPSIVEGYWMVKRAVGTKACLLGKAVTCKYFRQDNFLEIDVDIGSSSVARSVIGLVLGYVTSIVVDLAILIEGKEEAELPEYILGTVRLNRVKPESAVPLKA</sequence>
<gene>
    <name evidence="2" type="ORF">E1A91_1Z006800v1</name>
</gene>
<dbReference type="InterPro" id="IPR045096">
    <property type="entry name" value="EDR2-like"/>
</dbReference>
<dbReference type="Proteomes" id="UP000323597">
    <property type="component" value="Unassembled WGS sequence"/>
</dbReference>
<dbReference type="Pfam" id="PF01852">
    <property type="entry name" value="START"/>
    <property type="match status" value="1"/>
</dbReference>
<organism evidence="2 3">
    <name type="scientific">Gossypium mustelinum</name>
    <name type="common">Cotton</name>
    <name type="synonym">Gossypium caicoense</name>
    <dbReference type="NCBI Taxonomy" id="34275"/>
    <lineage>
        <taxon>Eukaryota</taxon>
        <taxon>Viridiplantae</taxon>
        <taxon>Streptophyta</taxon>
        <taxon>Embryophyta</taxon>
        <taxon>Tracheophyta</taxon>
        <taxon>Spermatophyta</taxon>
        <taxon>Magnoliopsida</taxon>
        <taxon>eudicotyledons</taxon>
        <taxon>Gunneridae</taxon>
        <taxon>Pentapetalae</taxon>
        <taxon>rosids</taxon>
        <taxon>malvids</taxon>
        <taxon>Malvales</taxon>
        <taxon>Malvaceae</taxon>
        <taxon>Malvoideae</taxon>
        <taxon>Gossypium</taxon>
    </lineage>
</organism>
<dbReference type="CDD" id="cd00177">
    <property type="entry name" value="START"/>
    <property type="match status" value="1"/>
</dbReference>
<dbReference type="PROSITE" id="PS50848">
    <property type="entry name" value="START"/>
    <property type="match status" value="1"/>
</dbReference>
<dbReference type="GO" id="GO:0008289">
    <property type="term" value="F:lipid binding"/>
    <property type="evidence" value="ECO:0007669"/>
    <property type="project" value="InterPro"/>
</dbReference>
<name>A0A5C7J225_GOSMU</name>
<dbReference type="EMBL" id="ML699050">
    <property type="protein sequence ID" value="TXG75543.1"/>
    <property type="molecule type" value="Genomic_DNA"/>
</dbReference>
<keyword evidence="3" id="KW-1185">Reference proteome</keyword>
<dbReference type="Gene3D" id="3.30.530.20">
    <property type="match status" value="1"/>
</dbReference>
<dbReference type="SUPFAM" id="SSF55961">
    <property type="entry name" value="Bet v1-like"/>
    <property type="match status" value="1"/>
</dbReference>
<dbReference type="PANTHER" id="PTHR12136">
    <property type="entry name" value="ENHANCED DISEASE RESISTANCE-RELATED"/>
    <property type="match status" value="1"/>
</dbReference>
<feature type="domain" description="START" evidence="1">
    <location>
        <begin position="263"/>
        <end position="362"/>
    </location>
</feature>
<evidence type="ECO:0000259" key="1">
    <source>
        <dbReference type="PROSITE" id="PS50848"/>
    </source>
</evidence>
<dbReference type="AlphaFoldDB" id="A0A5C7J225"/>